<keyword evidence="11" id="KW-1185">Reference proteome</keyword>
<dbReference type="SUPFAM" id="SSF52540">
    <property type="entry name" value="P-loop containing nucleoside triphosphate hydrolases"/>
    <property type="match status" value="1"/>
</dbReference>
<dbReference type="GO" id="GO:0005524">
    <property type="term" value="F:ATP binding"/>
    <property type="evidence" value="ECO:0007669"/>
    <property type="project" value="UniProtKB-KW"/>
</dbReference>
<keyword evidence="2 7" id="KW-0812">Transmembrane</keyword>
<keyword evidence="5 7" id="KW-1133">Transmembrane helix</keyword>
<evidence type="ECO:0000256" key="2">
    <source>
        <dbReference type="ARBA" id="ARBA00022692"/>
    </source>
</evidence>
<keyword evidence="4" id="KW-0067">ATP-binding</keyword>
<dbReference type="EMBL" id="ADVG01000004">
    <property type="protein sequence ID" value="EFH83014.1"/>
    <property type="molecule type" value="Genomic_DNA"/>
</dbReference>
<dbReference type="GO" id="GO:0016887">
    <property type="term" value="F:ATP hydrolysis activity"/>
    <property type="evidence" value="ECO:0007669"/>
    <property type="project" value="InterPro"/>
</dbReference>
<dbReference type="InterPro" id="IPR039421">
    <property type="entry name" value="Type_1_exporter"/>
</dbReference>
<dbReference type="Pfam" id="PF00664">
    <property type="entry name" value="ABC_membrane"/>
    <property type="match status" value="1"/>
</dbReference>
<dbReference type="PROSITE" id="PS50929">
    <property type="entry name" value="ABC_TM1F"/>
    <property type="match status" value="1"/>
</dbReference>
<dbReference type="InterPro" id="IPR027417">
    <property type="entry name" value="P-loop_NTPase"/>
</dbReference>
<evidence type="ECO:0000313" key="11">
    <source>
        <dbReference type="Proteomes" id="UP000004508"/>
    </source>
</evidence>
<comment type="subcellular location">
    <subcellularLocation>
        <location evidence="1">Cell membrane</location>
        <topology evidence="1">Multi-pass membrane protein</topology>
    </subcellularLocation>
</comment>
<dbReference type="eggNOG" id="COG1132">
    <property type="taxonomic scope" value="Bacteria"/>
</dbReference>
<evidence type="ECO:0000256" key="5">
    <source>
        <dbReference type="ARBA" id="ARBA00022989"/>
    </source>
</evidence>
<accession>D6U3M4</accession>
<dbReference type="FunFam" id="3.40.50.300:FF:000218">
    <property type="entry name" value="Multidrug ABC transporter ATP-binding protein"/>
    <property type="match status" value="1"/>
</dbReference>
<keyword evidence="6 7" id="KW-0472">Membrane</keyword>
<dbReference type="InterPro" id="IPR017871">
    <property type="entry name" value="ABC_transporter-like_CS"/>
</dbReference>
<dbReference type="PROSITE" id="PS00211">
    <property type="entry name" value="ABC_TRANSPORTER_1"/>
    <property type="match status" value="1"/>
</dbReference>
<proteinExistence type="predicted"/>
<dbReference type="AlphaFoldDB" id="D6U3M4"/>
<name>D6U3M4_KTERA</name>
<feature type="transmembrane region" description="Helical" evidence="7">
    <location>
        <begin position="36"/>
        <end position="56"/>
    </location>
</feature>
<dbReference type="InterPro" id="IPR003593">
    <property type="entry name" value="AAA+_ATPase"/>
</dbReference>
<dbReference type="CDD" id="cd07346">
    <property type="entry name" value="ABC_6TM_exporters"/>
    <property type="match status" value="1"/>
</dbReference>
<dbReference type="PROSITE" id="PS50893">
    <property type="entry name" value="ABC_TRANSPORTER_2"/>
    <property type="match status" value="1"/>
</dbReference>
<reference evidence="10 11" key="1">
    <citation type="journal article" date="2011" name="Stand. Genomic Sci.">
        <title>Non-contiguous finished genome sequence and contextual data of the filamentous soil bacterium Ktedonobacter racemifer type strain (SOSP1-21).</title>
        <authorList>
            <person name="Chang Y.J."/>
            <person name="Land M."/>
            <person name="Hauser L."/>
            <person name="Chertkov O."/>
            <person name="Del Rio T.G."/>
            <person name="Nolan M."/>
            <person name="Copeland A."/>
            <person name="Tice H."/>
            <person name="Cheng J.F."/>
            <person name="Lucas S."/>
            <person name="Han C."/>
            <person name="Goodwin L."/>
            <person name="Pitluck S."/>
            <person name="Ivanova N."/>
            <person name="Ovchinikova G."/>
            <person name="Pati A."/>
            <person name="Chen A."/>
            <person name="Palaniappan K."/>
            <person name="Mavromatis K."/>
            <person name="Liolios K."/>
            <person name="Brettin T."/>
            <person name="Fiebig A."/>
            <person name="Rohde M."/>
            <person name="Abt B."/>
            <person name="Goker M."/>
            <person name="Detter J.C."/>
            <person name="Woyke T."/>
            <person name="Bristow J."/>
            <person name="Eisen J.A."/>
            <person name="Markowitz V."/>
            <person name="Hugenholtz P."/>
            <person name="Kyrpides N.C."/>
            <person name="Klenk H.P."/>
            <person name="Lapidus A."/>
        </authorList>
    </citation>
    <scope>NUCLEOTIDE SEQUENCE [LARGE SCALE GENOMIC DNA]</scope>
    <source>
        <strain evidence="11">DSM 44963</strain>
    </source>
</reference>
<comment type="caution">
    <text evidence="10">The sequence shown here is derived from an EMBL/GenBank/DDBJ whole genome shotgun (WGS) entry which is preliminary data.</text>
</comment>
<evidence type="ECO:0000313" key="10">
    <source>
        <dbReference type="EMBL" id="EFH83014.1"/>
    </source>
</evidence>
<dbReference type="PANTHER" id="PTHR43394:SF1">
    <property type="entry name" value="ATP-BINDING CASSETTE SUB-FAMILY B MEMBER 10, MITOCHONDRIAL"/>
    <property type="match status" value="1"/>
</dbReference>
<dbReference type="InterPro" id="IPR036640">
    <property type="entry name" value="ABC1_TM_sf"/>
</dbReference>
<organism evidence="10 11">
    <name type="scientific">Ktedonobacter racemifer DSM 44963</name>
    <dbReference type="NCBI Taxonomy" id="485913"/>
    <lineage>
        <taxon>Bacteria</taxon>
        <taxon>Bacillati</taxon>
        <taxon>Chloroflexota</taxon>
        <taxon>Ktedonobacteria</taxon>
        <taxon>Ktedonobacterales</taxon>
        <taxon>Ktedonobacteraceae</taxon>
        <taxon>Ktedonobacter</taxon>
    </lineage>
</organism>
<dbReference type="InParanoid" id="D6U3M4"/>
<gene>
    <name evidence="10" type="ORF">Krac_3925</name>
</gene>
<dbReference type="Pfam" id="PF00005">
    <property type="entry name" value="ABC_tran"/>
    <property type="match status" value="1"/>
</dbReference>
<feature type="transmembrane region" description="Helical" evidence="7">
    <location>
        <begin position="76"/>
        <end position="94"/>
    </location>
</feature>
<evidence type="ECO:0000256" key="7">
    <source>
        <dbReference type="SAM" id="Phobius"/>
    </source>
</evidence>
<protein>
    <submittedName>
        <fullName evidence="10">ABC transporter related protein</fullName>
    </submittedName>
</protein>
<sequence length="603" mass="67606">MRSIPRLSGGEERMDRKTGSSFRIVFRHLLPELRPYIWAILFSLSITGLVISADLLQPLLFKQLLDAATLSMNYPVVIQCLLFLLGLVCVRSVLSYWEIFARSKVGESISAQLRRKTFEHVIHLPLPIFHEMEDSALVHRIMHDCGEVGRVYISSKLLPMIAQVIQVLALIGFLIALNWQVGLASLLVFPLGWLISRGVTHRSHAQVIRLRTLVERGHGMLQEIFSCIREVRAVGNEAGEMRRWDNWLQDYGRVISRTTTQHHFIRGTLSRLIDWIGLCVVFGWGGWQLLGHHMTVGTLLAMSLYVQQLYTTLSALLSGRLETIEVANALEAIQNILQRPREWPDQGQQALPAGDGHLEFEDISFSYQDTPTIKQVSFHSAPGQMTGIVGPTGSGKSTLMHLCLRFYPVAAGKILLDGQDIAEIAPHVLRQHIGLVSQDIQLWNTTIRENLLYGLQTEVPWERVIEVCQKTCVDAFVRHLPQEYETVVGSRGVKLSGGEKQRIALARALLRDPKILLLDEATSALDALTERAITNVLLQMGEKKNRLLVAHRLATVQSADQVIVIANGKIVEAGDPHSLYKQNGMYATLYHIQKLGEGVPPRS</sequence>
<dbReference type="STRING" id="485913.Krac_3925"/>
<dbReference type="SUPFAM" id="SSF90123">
    <property type="entry name" value="ABC transporter transmembrane region"/>
    <property type="match status" value="1"/>
</dbReference>
<feature type="domain" description="ABC transmembrane type-1" evidence="9">
    <location>
        <begin position="41"/>
        <end position="318"/>
    </location>
</feature>
<dbReference type="Gene3D" id="3.40.50.300">
    <property type="entry name" value="P-loop containing nucleotide triphosphate hydrolases"/>
    <property type="match status" value="1"/>
</dbReference>
<feature type="domain" description="ABC transporter" evidence="8">
    <location>
        <begin position="358"/>
        <end position="592"/>
    </location>
</feature>
<dbReference type="Proteomes" id="UP000004508">
    <property type="component" value="Unassembled WGS sequence"/>
</dbReference>
<evidence type="ECO:0000256" key="4">
    <source>
        <dbReference type="ARBA" id="ARBA00022840"/>
    </source>
</evidence>
<evidence type="ECO:0000259" key="8">
    <source>
        <dbReference type="PROSITE" id="PS50893"/>
    </source>
</evidence>
<evidence type="ECO:0000256" key="3">
    <source>
        <dbReference type="ARBA" id="ARBA00022741"/>
    </source>
</evidence>
<dbReference type="Gene3D" id="1.20.1560.10">
    <property type="entry name" value="ABC transporter type 1, transmembrane domain"/>
    <property type="match status" value="1"/>
</dbReference>
<dbReference type="InterPro" id="IPR011527">
    <property type="entry name" value="ABC1_TM_dom"/>
</dbReference>
<dbReference type="GO" id="GO:0015421">
    <property type="term" value="F:ABC-type oligopeptide transporter activity"/>
    <property type="evidence" value="ECO:0007669"/>
    <property type="project" value="TreeGrafter"/>
</dbReference>
<dbReference type="OrthoDB" id="9770415at2"/>
<dbReference type="PANTHER" id="PTHR43394">
    <property type="entry name" value="ATP-DEPENDENT PERMEASE MDL1, MITOCHONDRIAL"/>
    <property type="match status" value="1"/>
</dbReference>
<evidence type="ECO:0000259" key="9">
    <source>
        <dbReference type="PROSITE" id="PS50929"/>
    </source>
</evidence>
<dbReference type="GO" id="GO:0005886">
    <property type="term" value="C:plasma membrane"/>
    <property type="evidence" value="ECO:0007669"/>
    <property type="project" value="UniProtKB-SubCell"/>
</dbReference>
<evidence type="ECO:0000256" key="1">
    <source>
        <dbReference type="ARBA" id="ARBA00004651"/>
    </source>
</evidence>
<evidence type="ECO:0000256" key="6">
    <source>
        <dbReference type="ARBA" id="ARBA00023136"/>
    </source>
</evidence>
<dbReference type="SMART" id="SM00382">
    <property type="entry name" value="AAA"/>
    <property type="match status" value="1"/>
</dbReference>
<keyword evidence="3" id="KW-0547">Nucleotide-binding</keyword>
<dbReference type="InterPro" id="IPR003439">
    <property type="entry name" value="ABC_transporter-like_ATP-bd"/>
</dbReference>